<evidence type="ECO:0000313" key="2">
    <source>
        <dbReference type="EMBL" id="MXU91027.1"/>
    </source>
</evidence>
<keyword evidence="1" id="KW-0732">Signal</keyword>
<evidence type="ECO:0000256" key="1">
    <source>
        <dbReference type="SAM" id="SignalP"/>
    </source>
</evidence>
<dbReference type="EMBL" id="GIFC01008944">
    <property type="protein sequence ID" value="MXU91027.1"/>
    <property type="molecule type" value="Transcribed_RNA"/>
</dbReference>
<protein>
    <recommendedName>
        <fullName evidence="3">Secreted protein</fullName>
    </recommendedName>
</protein>
<sequence>MSSALQFLVTMPVFGSTTVVACGTRATFESKRLSASDAGSWRRMLLCWRQWGRGHLRRLLSPRPGGSLLFGDRWLRCVSVGVGPFSFFGFSSGKFARCRFCGGNAPPVGNAAQNRGVIG</sequence>
<organism evidence="2">
    <name type="scientific">Ixodes ricinus</name>
    <name type="common">Common tick</name>
    <name type="synonym">Acarus ricinus</name>
    <dbReference type="NCBI Taxonomy" id="34613"/>
    <lineage>
        <taxon>Eukaryota</taxon>
        <taxon>Metazoa</taxon>
        <taxon>Ecdysozoa</taxon>
        <taxon>Arthropoda</taxon>
        <taxon>Chelicerata</taxon>
        <taxon>Arachnida</taxon>
        <taxon>Acari</taxon>
        <taxon>Parasitiformes</taxon>
        <taxon>Ixodida</taxon>
        <taxon>Ixodoidea</taxon>
        <taxon>Ixodidae</taxon>
        <taxon>Ixodinae</taxon>
        <taxon>Ixodes</taxon>
    </lineage>
</organism>
<accession>A0A6B0UMK0</accession>
<feature type="signal peptide" evidence="1">
    <location>
        <begin position="1"/>
        <end position="15"/>
    </location>
</feature>
<reference evidence="2" key="1">
    <citation type="submission" date="2019-12" db="EMBL/GenBank/DDBJ databases">
        <title>An insight into the sialome of adult female Ixodes ricinus ticks feeding for 6 days.</title>
        <authorList>
            <person name="Perner J."/>
            <person name="Ribeiro J.M.C."/>
        </authorList>
    </citation>
    <scope>NUCLEOTIDE SEQUENCE</scope>
    <source>
        <strain evidence="2">Semi-engorged</strain>
        <tissue evidence="2">Salivary glands</tissue>
    </source>
</reference>
<proteinExistence type="predicted"/>
<feature type="chain" id="PRO_5025362653" description="Secreted protein" evidence="1">
    <location>
        <begin position="16"/>
        <end position="119"/>
    </location>
</feature>
<dbReference type="AlphaFoldDB" id="A0A6B0UMK0"/>
<evidence type="ECO:0008006" key="3">
    <source>
        <dbReference type="Google" id="ProtNLM"/>
    </source>
</evidence>
<name>A0A6B0UMK0_IXORI</name>